<name>A0A1I8AF32_9BILA</name>
<dbReference type="WBParaSite" id="L893_g4806.t1">
    <property type="protein sequence ID" value="L893_g4806.t1"/>
    <property type="gene ID" value="L893_g4806"/>
</dbReference>
<proteinExistence type="predicted"/>
<dbReference type="AlphaFoldDB" id="A0A1I8AF32"/>
<keyword evidence="1" id="KW-0812">Transmembrane</keyword>
<dbReference type="Proteomes" id="UP000095287">
    <property type="component" value="Unplaced"/>
</dbReference>
<keyword evidence="1" id="KW-0472">Membrane</keyword>
<keyword evidence="2" id="KW-1185">Reference proteome</keyword>
<protein>
    <submittedName>
        <fullName evidence="3">Col_cuticle_N domain-containing protein</fullName>
    </submittedName>
</protein>
<reference evidence="3" key="1">
    <citation type="submission" date="2016-11" db="UniProtKB">
        <authorList>
            <consortium name="WormBaseParasite"/>
        </authorList>
    </citation>
    <scope>IDENTIFICATION</scope>
</reference>
<evidence type="ECO:0000313" key="2">
    <source>
        <dbReference type="Proteomes" id="UP000095287"/>
    </source>
</evidence>
<evidence type="ECO:0000313" key="3">
    <source>
        <dbReference type="WBParaSite" id="L893_g4806.t1"/>
    </source>
</evidence>
<keyword evidence="1" id="KW-1133">Transmembrane helix</keyword>
<evidence type="ECO:0000256" key="1">
    <source>
        <dbReference type="SAM" id="Phobius"/>
    </source>
</evidence>
<accession>A0A1I8AF32</accession>
<sequence length="111" mass="12491">MRREFEGACDIGSQFQQQTCTRQQQPNIGLELCVRRLSMFLLPTDFYRSSTHLFILVTTMSLGTVLIVLSVSFVASLPFYEVEGIGMPNAVQCFPTPCYAEDGSYSFQSSR</sequence>
<feature type="transmembrane region" description="Helical" evidence="1">
    <location>
        <begin position="53"/>
        <end position="80"/>
    </location>
</feature>
<organism evidence="2 3">
    <name type="scientific">Steinernema glaseri</name>
    <dbReference type="NCBI Taxonomy" id="37863"/>
    <lineage>
        <taxon>Eukaryota</taxon>
        <taxon>Metazoa</taxon>
        <taxon>Ecdysozoa</taxon>
        <taxon>Nematoda</taxon>
        <taxon>Chromadorea</taxon>
        <taxon>Rhabditida</taxon>
        <taxon>Tylenchina</taxon>
        <taxon>Panagrolaimomorpha</taxon>
        <taxon>Strongyloidoidea</taxon>
        <taxon>Steinernematidae</taxon>
        <taxon>Steinernema</taxon>
    </lineage>
</organism>